<dbReference type="Proteomes" id="UP001141552">
    <property type="component" value="Unassembled WGS sequence"/>
</dbReference>
<keyword evidence="7" id="KW-1185">Reference proteome</keyword>
<keyword evidence="3" id="KW-0732">Signal</keyword>
<dbReference type="GO" id="GO:0004252">
    <property type="term" value="F:serine-type endopeptidase activity"/>
    <property type="evidence" value="ECO:0007669"/>
    <property type="project" value="InterPro"/>
</dbReference>
<name>A0A9Q0JGP7_9ROSI</name>
<evidence type="ECO:0000256" key="3">
    <source>
        <dbReference type="ARBA" id="ARBA00022729"/>
    </source>
</evidence>
<reference evidence="6" key="1">
    <citation type="submission" date="2022-02" db="EMBL/GenBank/DDBJ databases">
        <authorList>
            <person name="Henning P.M."/>
            <person name="McCubbin A.G."/>
            <person name="Shore J.S."/>
        </authorList>
    </citation>
    <scope>NUCLEOTIDE SEQUENCE</scope>
    <source>
        <strain evidence="6">F60SS</strain>
        <tissue evidence="6">Leaves</tissue>
    </source>
</reference>
<comment type="similarity">
    <text evidence="2 4">Belongs to the peptidase S8 family.</text>
</comment>
<reference evidence="6" key="2">
    <citation type="journal article" date="2023" name="Plants (Basel)">
        <title>Annotation of the Turnera subulata (Passifloraceae) Draft Genome Reveals the S-Locus Evolved after the Divergence of Turneroideae from Passifloroideae in a Stepwise Manner.</title>
        <authorList>
            <person name="Henning P.M."/>
            <person name="Roalson E.H."/>
            <person name="Mir W."/>
            <person name="McCubbin A.G."/>
            <person name="Shore J.S."/>
        </authorList>
    </citation>
    <scope>NUCLEOTIDE SEQUENCE</scope>
    <source>
        <strain evidence="6">F60SS</strain>
    </source>
</reference>
<gene>
    <name evidence="6" type="ORF">Tsubulata_020121</name>
</gene>
<comment type="caution">
    <text evidence="4">Lacks conserved residue(s) required for the propagation of feature annotation.</text>
</comment>
<protein>
    <recommendedName>
        <fullName evidence="5">Peptidase S8/S53 domain-containing protein</fullName>
    </recommendedName>
</protein>
<dbReference type="InterPro" id="IPR000209">
    <property type="entry name" value="Peptidase_S8/S53_dom"/>
</dbReference>
<evidence type="ECO:0000313" key="7">
    <source>
        <dbReference type="Proteomes" id="UP001141552"/>
    </source>
</evidence>
<accession>A0A9Q0JGP7</accession>
<dbReference type="Gene3D" id="3.40.50.200">
    <property type="entry name" value="Peptidase S8/S53 domain"/>
    <property type="match status" value="1"/>
</dbReference>
<dbReference type="SUPFAM" id="SSF52743">
    <property type="entry name" value="Subtilisin-like"/>
    <property type="match status" value="1"/>
</dbReference>
<dbReference type="GO" id="GO:0005576">
    <property type="term" value="C:extracellular region"/>
    <property type="evidence" value="ECO:0007669"/>
    <property type="project" value="UniProtKB-SubCell"/>
</dbReference>
<comment type="caution">
    <text evidence="6">The sequence shown here is derived from an EMBL/GenBank/DDBJ whole genome shotgun (WGS) entry which is preliminary data.</text>
</comment>
<dbReference type="AlphaFoldDB" id="A0A9Q0JGP7"/>
<dbReference type="GO" id="GO:0006508">
    <property type="term" value="P:proteolysis"/>
    <property type="evidence" value="ECO:0007669"/>
    <property type="project" value="InterPro"/>
</dbReference>
<feature type="domain" description="Peptidase S8/S53" evidence="5">
    <location>
        <begin position="14"/>
        <end position="240"/>
    </location>
</feature>
<proteinExistence type="inferred from homology"/>
<dbReference type="CDD" id="cd02120">
    <property type="entry name" value="PA_subtilisin_like"/>
    <property type="match status" value="1"/>
</dbReference>
<organism evidence="6 7">
    <name type="scientific">Turnera subulata</name>
    <dbReference type="NCBI Taxonomy" id="218843"/>
    <lineage>
        <taxon>Eukaryota</taxon>
        <taxon>Viridiplantae</taxon>
        <taxon>Streptophyta</taxon>
        <taxon>Embryophyta</taxon>
        <taxon>Tracheophyta</taxon>
        <taxon>Spermatophyta</taxon>
        <taxon>Magnoliopsida</taxon>
        <taxon>eudicotyledons</taxon>
        <taxon>Gunneridae</taxon>
        <taxon>Pentapetalae</taxon>
        <taxon>rosids</taxon>
        <taxon>fabids</taxon>
        <taxon>Malpighiales</taxon>
        <taxon>Passifloraceae</taxon>
        <taxon>Turnera</taxon>
    </lineage>
</organism>
<evidence type="ECO:0000256" key="4">
    <source>
        <dbReference type="PROSITE-ProRule" id="PRU01240"/>
    </source>
</evidence>
<comment type="subcellular location">
    <subcellularLocation>
        <location evidence="1">Secreted</location>
    </subcellularLocation>
</comment>
<dbReference type="EMBL" id="JAKUCV010002625">
    <property type="protein sequence ID" value="KAJ4841966.1"/>
    <property type="molecule type" value="Genomic_DNA"/>
</dbReference>
<evidence type="ECO:0000259" key="5">
    <source>
        <dbReference type="Pfam" id="PF00082"/>
    </source>
</evidence>
<dbReference type="PROSITE" id="PS51892">
    <property type="entry name" value="SUBTILASE"/>
    <property type="match status" value="1"/>
</dbReference>
<dbReference type="OrthoDB" id="852149at2759"/>
<evidence type="ECO:0000313" key="6">
    <source>
        <dbReference type="EMBL" id="KAJ4841966.1"/>
    </source>
</evidence>
<dbReference type="InterPro" id="IPR045051">
    <property type="entry name" value="SBT"/>
</dbReference>
<evidence type="ECO:0000256" key="1">
    <source>
        <dbReference type="ARBA" id="ARBA00004613"/>
    </source>
</evidence>
<dbReference type="Pfam" id="PF00082">
    <property type="entry name" value="Peptidase_S8"/>
    <property type="match status" value="1"/>
</dbReference>
<sequence length="321" mass="32975">MPLTVKRSPQIEGDVIVGVFDSGVYINAPSFDDKGFGPPPSKWKGVCQSGGNFTGCNNKVIGAKVYNLEPTMLDPKPSPADYNGHGTPTSSTAAGIQVKGASLYGVGLGTARGGVPSARLAIYKVCGDGGGCSDINIMAAFDDAIEDGVDLISVSLGGSPTEYFDDAIAIGTFHAMRKGILTSCSAGNDGPDPASASNLAVVWTGSSGLLLSLEMAWGISVNTYTAGEKMYPLTSGSKATNDPDGSGFLGYCDSTLDASKVKGKIILCRGGIDTVVKAMGAEGMILASDDSLDIDNGFSGWRSKLDFSVLISPHCGEISSR</sequence>
<dbReference type="InterPro" id="IPR036852">
    <property type="entry name" value="Peptidase_S8/S53_dom_sf"/>
</dbReference>
<evidence type="ECO:0000256" key="2">
    <source>
        <dbReference type="ARBA" id="ARBA00011073"/>
    </source>
</evidence>
<dbReference type="PANTHER" id="PTHR10795">
    <property type="entry name" value="PROPROTEIN CONVERTASE SUBTILISIN/KEXIN"/>
    <property type="match status" value="1"/>
</dbReference>